<feature type="compositionally biased region" description="Basic and acidic residues" evidence="2">
    <location>
        <begin position="197"/>
        <end position="221"/>
    </location>
</feature>
<keyword evidence="1" id="KW-0507">mRNA processing</keyword>
<organism evidence="3 4">
    <name type="scientific">Calocera viscosa (strain TUFC12733)</name>
    <dbReference type="NCBI Taxonomy" id="1330018"/>
    <lineage>
        <taxon>Eukaryota</taxon>
        <taxon>Fungi</taxon>
        <taxon>Dikarya</taxon>
        <taxon>Basidiomycota</taxon>
        <taxon>Agaricomycotina</taxon>
        <taxon>Dacrymycetes</taxon>
        <taxon>Dacrymycetales</taxon>
        <taxon>Dacrymycetaceae</taxon>
        <taxon>Calocera</taxon>
    </lineage>
</organism>
<evidence type="ECO:0000256" key="1">
    <source>
        <dbReference type="ARBA" id="ARBA00022664"/>
    </source>
</evidence>
<evidence type="ECO:0000313" key="4">
    <source>
        <dbReference type="Proteomes" id="UP000076738"/>
    </source>
</evidence>
<dbReference type="SUPFAM" id="SSF57756">
    <property type="entry name" value="Retrovirus zinc finger-like domains"/>
    <property type="match status" value="1"/>
</dbReference>
<dbReference type="EMBL" id="KV417331">
    <property type="protein sequence ID" value="KZO90984.1"/>
    <property type="molecule type" value="Genomic_DNA"/>
</dbReference>
<name>A0A167GWJ7_CALVF</name>
<dbReference type="GO" id="GO:0006397">
    <property type="term" value="P:mRNA processing"/>
    <property type="evidence" value="ECO:0007669"/>
    <property type="project" value="UniProtKB-KW"/>
</dbReference>
<keyword evidence="4" id="KW-1185">Reference proteome</keyword>
<evidence type="ECO:0000313" key="3">
    <source>
        <dbReference type="EMBL" id="KZO90984.1"/>
    </source>
</evidence>
<dbReference type="GO" id="GO:0003676">
    <property type="term" value="F:nucleic acid binding"/>
    <property type="evidence" value="ECO:0007669"/>
    <property type="project" value="InterPro"/>
</dbReference>
<gene>
    <name evidence="3" type="ORF">CALVIDRAFT_568655</name>
</gene>
<evidence type="ECO:0008006" key="5">
    <source>
        <dbReference type="Google" id="ProtNLM"/>
    </source>
</evidence>
<accession>A0A167GWJ7</accession>
<sequence length="232" mass="26047">MQGPANPSANVRPTSNTCNFCDEPGHFIRECQDLHENFIQKGLAILDPVSQRVTLPNGRQPPQSFTGTMKERYLAYHDKYPTEKVSDYNAKRNANLAVNIIDYVDSQPDSSPPFDIYATTVQGDEQFIDSHIKELQSQIYQLEKTRSGRDRIAPRPVPRRRRGDGDPTPSTEETEPLPKTILKRPALDPAADPSIEEVPHADISDEGKKEEPARMENRVPIETDALISSGIR</sequence>
<evidence type="ECO:0000256" key="2">
    <source>
        <dbReference type="SAM" id="MobiDB-lite"/>
    </source>
</evidence>
<protein>
    <recommendedName>
        <fullName evidence="5">CCHC-type domain-containing protein</fullName>
    </recommendedName>
</protein>
<feature type="compositionally biased region" description="Basic and acidic residues" evidence="2">
    <location>
        <begin position="143"/>
        <end position="153"/>
    </location>
</feature>
<dbReference type="GO" id="GO:0008270">
    <property type="term" value="F:zinc ion binding"/>
    <property type="evidence" value="ECO:0007669"/>
    <property type="project" value="InterPro"/>
</dbReference>
<feature type="region of interest" description="Disordered" evidence="2">
    <location>
        <begin position="142"/>
        <end position="232"/>
    </location>
</feature>
<feature type="non-terminal residue" evidence="3">
    <location>
        <position position="232"/>
    </location>
</feature>
<dbReference type="AlphaFoldDB" id="A0A167GWJ7"/>
<reference evidence="3 4" key="1">
    <citation type="journal article" date="2016" name="Mol. Biol. Evol.">
        <title>Comparative Genomics of Early-Diverging Mushroom-Forming Fungi Provides Insights into the Origins of Lignocellulose Decay Capabilities.</title>
        <authorList>
            <person name="Nagy L.G."/>
            <person name="Riley R."/>
            <person name="Tritt A."/>
            <person name="Adam C."/>
            <person name="Daum C."/>
            <person name="Floudas D."/>
            <person name="Sun H."/>
            <person name="Yadav J.S."/>
            <person name="Pangilinan J."/>
            <person name="Larsson K.H."/>
            <person name="Matsuura K."/>
            <person name="Barry K."/>
            <person name="Labutti K."/>
            <person name="Kuo R."/>
            <person name="Ohm R.A."/>
            <person name="Bhattacharya S.S."/>
            <person name="Shirouzu T."/>
            <person name="Yoshinaga Y."/>
            <person name="Martin F.M."/>
            <person name="Grigoriev I.V."/>
            <person name="Hibbett D.S."/>
        </authorList>
    </citation>
    <scope>NUCLEOTIDE SEQUENCE [LARGE SCALE GENOMIC DNA]</scope>
    <source>
        <strain evidence="3 4">TUFC12733</strain>
    </source>
</reference>
<dbReference type="InterPro" id="IPR036875">
    <property type="entry name" value="Znf_CCHC_sf"/>
</dbReference>
<dbReference type="Proteomes" id="UP000076738">
    <property type="component" value="Unassembled WGS sequence"/>
</dbReference>
<dbReference type="Gene3D" id="4.10.60.10">
    <property type="entry name" value="Zinc finger, CCHC-type"/>
    <property type="match status" value="1"/>
</dbReference>
<proteinExistence type="predicted"/>